<organism evidence="1 2">
    <name type="scientific">Niastella populi</name>
    <dbReference type="NCBI Taxonomy" id="550983"/>
    <lineage>
        <taxon>Bacteria</taxon>
        <taxon>Pseudomonadati</taxon>
        <taxon>Bacteroidota</taxon>
        <taxon>Chitinophagia</taxon>
        <taxon>Chitinophagales</taxon>
        <taxon>Chitinophagaceae</taxon>
        <taxon>Niastella</taxon>
    </lineage>
</organism>
<evidence type="ECO:0000313" key="1">
    <source>
        <dbReference type="EMBL" id="OQP47732.1"/>
    </source>
</evidence>
<keyword evidence="2" id="KW-1185">Reference proteome</keyword>
<dbReference type="Proteomes" id="UP000192276">
    <property type="component" value="Unassembled WGS sequence"/>
</dbReference>
<protein>
    <submittedName>
        <fullName evidence="1">Uncharacterized protein</fullName>
    </submittedName>
</protein>
<proteinExistence type="predicted"/>
<dbReference type="AlphaFoldDB" id="A0A1V9ENX0"/>
<comment type="caution">
    <text evidence="1">The sequence shown here is derived from an EMBL/GenBank/DDBJ whole genome shotgun (WGS) entry which is preliminary data.</text>
</comment>
<evidence type="ECO:0000313" key="2">
    <source>
        <dbReference type="Proteomes" id="UP000192276"/>
    </source>
</evidence>
<dbReference type="EMBL" id="LWBP01000241">
    <property type="protein sequence ID" value="OQP47732.1"/>
    <property type="molecule type" value="Genomic_DNA"/>
</dbReference>
<name>A0A1V9ENX0_9BACT</name>
<gene>
    <name evidence="1" type="ORF">A4R26_31890</name>
</gene>
<sequence>MVEHHFHMKKWKEVRALYRNDAPAVSKKNIPKILCNYNLCIIKHLKRWHIFQWKMPVIRFTSQQQCYDKKQT</sequence>
<reference evidence="2" key="1">
    <citation type="submission" date="2016-04" db="EMBL/GenBank/DDBJ databases">
        <authorList>
            <person name="Chen L."/>
            <person name="Zhuang W."/>
            <person name="Wang G."/>
        </authorList>
    </citation>
    <scope>NUCLEOTIDE SEQUENCE [LARGE SCALE GENOMIC DNA]</scope>
    <source>
        <strain evidence="2">208</strain>
    </source>
</reference>
<accession>A0A1V9ENX0</accession>